<name>A0A060HPY6_9ARCH</name>
<dbReference type="KEGG" id="nvn:NVIE_010310"/>
<proteinExistence type="predicted"/>
<evidence type="ECO:0000313" key="1">
    <source>
        <dbReference type="EMBL" id="AIC15257.1"/>
    </source>
</evidence>
<sequence>MYRFLSIFANFQDYYNDIALIISYASPVKEITMQSPIALSEIDRKILKSLVAPNGGASSKTMSEQLGIPQTTLQRRRKRLEEFTSKHCFLDLSKFGWRKVDFLLSTNSGKTMDIAKILLQRDEVMYVSRNIGERTIDLRVKTIVRTNAEIASLLEMIKGIEGVRDAVWTETVQVIGKKDQIPDSILAQL</sequence>
<dbReference type="Gene3D" id="1.10.10.10">
    <property type="entry name" value="Winged helix-like DNA-binding domain superfamily/Winged helix DNA-binding domain"/>
    <property type="match status" value="1"/>
</dbReference>
<dbReference type="Proteomes" id="UP000027093">
    <property type="component" value="Chromosome"/>
</dbReference>
<protein>
    <recommendedName>
        <fullName evidence="3">Transcriptional regulator, AsnC family</fullName>
    </recommendedName>
</protein>
<dbReference type="InterPro" id="IPR036390">
    <property type="entry name" value="WH_DNA-bd_sf"/>
</dbReference>
<keyword evidence="2" id="KW-1185">Reference proteome</keyword>
<dbReference type="InterPro" id="IPR019888">
    <property type="entry name" value="Tscrpt_reg_AsnC-like"/>
</dbReference>
<dbReference type="SMART" id="SM00344">
    <property type="entry name" value="HTH_ASNC"/>
    <property type="match status" value="1"/>
</dbReference>
<dbReference type="STRING" id="926571.NVIE_010310"/>
<gene>
    <name evidence="1" type="ORF">NVIE_010310</name>
</gene>
<dbReference type="HOGENOM" id="CLU_1665408_0_0_2"/>
<reference evidence="1 2" key="1">
    <citation type="journal article" date="2014" name="Int. J. Syst. Evol. Microbiol.">
        <title>Nitrososphaera viennensis gen. nov., sp. nov., an aerobic and mesophilic, ammonia-oxidizing archaeon from soil and a member of the archaeal phylum Thaumarchaeota.</title>
        <authorList>
            <person name="Stieglmeier M."/>
            <person name="Klingl A."/>
            <person name="Alves R.J."/>
            <person name="Rittmann S.K."/>
            <person name="Melcher M."/>
            <person name="Leisch N."/>
            <person name="Schleper C."/>
        </authorList>
    </citation>
    <scope>NUCLEOTIDE SEQUENCE [LARGE SCALE GENOMIC DNA]</scope>
    <source>
        <strain evidence="1">EN76</strain>
    </source>
</reference>
<evidence type="ECO:0008006" key="3">
    <source>
        <dbReference type="Google" id="ProtNLM"/>
    </source>
</evidence>
<dbReference type="AlphaFoldDB" id="A0A060HPY6"/>
<dbReference type="Pfam" id="PF13412">
    <property type="entry name" value="HTH_24"/>
    <property type="match status" value="1"/>
</dbReference>
<dbReference type="SUPFAM" id="SSF46785">
    <property type="entry name" value="Winged helix' DNA-binding domain"/>
    <property type="match status" value="1"/>
</dbReference>
<dbReference type="EMBL" id="CP007536">
    <property type="protein sequence ID" value="AIC15257.1"/>
    <property type="molecule type" value="Genomic_DNA"/>
</dbReference>
<dbReference type="InterPro" id="IPR036388">
    <property type="entry name" value="WH-like_DNA-bd_sf"/>
</dbReference>
<organism evidence="1 2">
    <name type="scientific">Nitrososphaera viennensis EN76</name>
    <dbReference type="NCBI Taxonomy" id="926571"/>
    <lineage>
        <taxon>Archaea</taxon>
        <taxon>Nitrososphaerota</taxon>
        <taxon>Nitrososphaeria</taxon>
        <taxon>Nitrososphaerales</taxon>
        <taxon>Nitrososphaeraceae</taxon>
        <taxon>Nitrososphaera</taxon>
    </lineage>
</organism>
<accession>A0A060HPY6</accession>
<evidence type="ECO:0000313" key="2">
    <source>
        <dbReference type="Proteomes" id="UP000027093"/>
    </source>
</evidence>